<accession>A0A8H9KR27</accession>
<dbReference type="PROSITE" id="PS51704">
    <property type="entry name" value="GP_PDE"/>
    <property type="match status" value="1"/>
</dbReference>
<dbReference type="InterPro" id="IPR030395">
    <property type="entry name" value="GP_PDE_dom"/>
</dbReference>
<evidence type="ECO:0000256" key="1">
    <source>
        <dbReference type="SAM" id="MobiDB-lite"/>
    </source>
</evidence>
<dbReference type="SUPFAM" id="SSF51695">
    <property type="entry name" value="PLC-like phosphodiesterases"/>
    <property type="match status" value="1"/>
</dbReference>
<comment type="caution">
    <text evidence="3">The sequence shown here is derived from an EMBL/GenBank/DDBJ whole genome shotgun (WGS) entry which is preliminary data.</text>
</comment>
<gene>
    <name evidence="3" type="ORF">GCM10011314_17030</name>
</gene>
<proteinExistence type="predicted"/>
<dbReference type="Proteomes" id="UP000628079">
    <property type="component" value="Unassembled WGS sequence"/>
</dbReference>
<dbReference type="AlphaFoldDB" id="A0A8H9KR27"/>
<sequence length="276" mass="30583">MEARAAGPPPGDRGRPRVVAHRGASAEEPEHTLAAYTRAYSHGVDGIECDVRLTADHHLVCVHDRRVDRTSNGNGVISTLELARLEELDWASWKELDDGSSKEDADVDPERGRLLTLRRLLDSLVAQHEPLLTLIETKHPTRYGGLVERQLVTVLRDLGLTSGDLPQLPHVRVMSFSILALMRMRGLAPQVPLVYLVEASAPRFSWDGSLPRGVNIIGLDVRIVRRTPSVVRAHQRRGHEVYVWTVNEPDDVRRCADLGVDVIISDRPGDVLGLLG</sequence>
<evidence type="ECO:0000313" key="3">
    <source>
        <dbReference type="EMBL" id="GGB77961.1"/>
    </source>
</evidence>
<reference evidence="3" key="2">
    <citation type="submission" date="2020-09" db="EMBL/GenBank/DDBJ databases">
        <authorList>
            <person name="Sun Q."/>
            <person name="Zhou Y."/>
        </authorList>
    </citation>
    <scope>NUCLEOTIDE SEQUENCE</scope>
    <source>
        <strain evidence="3">CGMCC 1.10749</strain>
    </source>
</reference>
<feature type="region of interest" description="Disordered" evidence="1">
    <location>
        <begin position="1"/>
        <end position="28"/>
    </location>
</feature>
<evidence type="ECO:0000313" key="4">
    <source>
        <dbReference type="Proteomes" id="UP000628079"/>
    </source>
</evidence>
<organism evidence="3 4">
    <name type="scientific">Knoellia flava</name>
    <dbReference type="NCBI Taxonomy" id="913969"/>
    <lineage>
        <taxon>Bacteria</taxon>
        <taxon>Bacillati</taxon>
        <taxon>Actinomycetota</taxon>
        <taxon>Actinomycetes</taxon>
        <taxon>Micrococcales</taxon>
        <taxon>Intrasporangiaceae</taxon>
        <taxon>Knoellia</taxon>
    </lineage>
</organism>
<dbReference type="RefSeq" id="WP_035946261.1">
    <property type="nucleotide sequence ID" value="NZ_BMEA01000001.1"/>
</dbReference>
<dbReference type="GO" id="GO:0006629">
    <property type="term" value="P:lipid metabolic process"/>
    <property type="evidence" value="ECO:0007669"/>
    <property type="project" value="InterPro"/>
</dbReference>
<dbReference type="Gene3D" id="3.20.20.190">
    <property type="entry name" value="Phosphatidylinositol (PI) phosphodiesterase"/>
    <property type="match status" value="1"/>
</dbReference>
<name>A0A8H9KR27_9MICO</name>
<feature type="domain" description="GP-PDE" evidence="2">
    <location>
        <begin position="16"/>
        <end position="275"/>
    </location>
</feature>
<dbReference type="Pfam" id="PF03009">
    <property type="entry name" value="GDPD"/>
    <property type="match status" value="1"/>
</dbReference>
<protein>
    <submittedName>
        <fullName evidence="3">Glycerophosphoryl diester phosphodiesterase</fullName>
    </submittedName>
</protein>
<dbReference type="PANTHER" id="PTHR46211:SF13">
    <property type="entry name" value="GLYCEROPHOSPHODIESTER PHOSPHODIESTERASE 1-RELATED"/>
    <property type="match status" value="1"/>
</dbReference>
<dbReference type="GO" id="GO:0008081">
    <property type="term" value="F:phosphoric diester hydrolase activity"/>
    <property type="evidence" value="ECO:0007669"/>
    <property type="project" value="InterPro"/>
</dbReference>
<reference evidence="3" key="1">
    <citation type="journal article" date="2014" name="Int. J. Syst. Evol. Microbiol.">
        <title>Complete genome sequence of Corynebacterium casei LMG S-19264T (=DSM 44701T), isolated from a smear-ripened cheese.</title>
        <authorList>
            <consortium name="US DOE Joint Genome Institute (JGI-PGF)"/>
            <person name="Walter F."/>
            <person name="Albersmeier A."/>
            <person name="Kalinowski J."/>
            <person name="Ruckert C."/>
        </authorList>
    </citation>
    <scope>NUCLEOTIDE SEQUENCE</scope>
    <source>
        <strain evidence="3">CGMCC 1.10749</strain>
    </source>
</reference>
<evidence type="ECO:0000259" key="2">
    <source>
        <dbReference type="PROSITE" id="PS51704"/>
    </source>
</evidence>
<dbReference type="InterPro" id="IPR017946">
    <property type="entry name" value="PLC-like_Pdiesterase_TIM-brl"/>
</dbReference>
<dbReference type="EMBL" id="BMEA01000001">
    <property type="protein sequence ID" value="GGB77961.1"/>
    <property type="molecule type" value="Genomic_DNA"/>
</dbReference>
<dbReference type="PANTHER" id="PTHR46211">
    <property type="entry name" value="GLYCEROPHOSPHORYL DIESTER PHOSPHODIESTERASE"/>
    <property type="match status" value="1"/>
</dbReference>